<sequence length="178" mass="20164">YMTGGLLHCTFKSFSKNKIQISSHVALDKALYSASEDDLETVVCFFAFHDTRDEPMKKQYPVVDFLVSRQPAQSDIIVINCGLMQKLSELLSGKANIRLIAGSSGVGAGLDPNKPESFNKSRQYFLWEILMPSLDYATSKPRKYFKTPRYFELTVKNFLDSFNLNKASSSKYNVIHIN</sequence>
<evidence type="ECO:0000313" key="2">
    <source>
        <dbReference type="Proteomes" id="UP000236291"/>
    </source>
</evidence>
<proteinExistence type="predicted"/>
<reference evidence="1 2" key="1">
    <citation type="journal article" date="2014" name="Am. J. Bot.">
        <title>Genome assembly and annotation for red clover (Trifolium pratense; Fabaceae).</title>
        <authorList>
            <person name="Istvanek J."/>
            <person name="Jaros M."/>
            <person name="Krenek A."/>
            <person name="Repkova J."/>
        </authorList>
    </citation>
    <scope>NUCLEOTIDE SEQUENCE [LARGE SCALE GENOMIC DNA]</scope>
    <source>
        <strain evidence="2">cv. Tatra</strain>
        <tissue evidence="1">Young leaves</tissue>
    </source>
</reference>
<evidence type="ECO:0000313" key="1">
    <source>
        <dbReference type="EMBL" id="PNX76938.1"/>
    </source>
</evidence>
<accession>A0A2K3LEG9</accession>
<comment type="caution">
    <text evidence="1">The sequence shown here is derived from an EMBL/GenBank/DDBJ whole genome shotgun (WGS) entry which is preliminary data.</text>
</comment>
<dbReference type="EMBL" id="ASHM01031521">
    <property type="protein sequence ID" value="PNX76938.1"/>
    <property type="molecule type" value="Genomic_DNA"/>
</dbReference>
<name>A0A2K3LEG9_TRIPR</name>
<protein>
    <submittedName>
        <fullName evidence="1">Uncharacterized protein</fullName>
    </submittedName>
</protein>
<reference evidence="1 2" key="2">
    <citation type="journal article" date="2017" name="Front. Plant Sci.">
        <title>Gene Classification and Mining of Molecular Markers Useful in Red Clover (Trifolium pratense) Breeding.</title>
        <authorList>
            <person name="Istvanek J."/>
            <person name="Dluhosova J."/>
            <person name="Dluhos P."/>
            <person name="Patkova L."/>
            <person name="Nedelnik J."/>
            <person name="Repkova J."/>
        </authorList>
    </citation>
    <scope>NUCLEOTIDE SEQUENCE [LARGE SCALE GENOMIC DNA]</scope>
    <source>
        <strain evidence="2">cv. Tatra</strain>
        <tissue evidence="1">Young leaves</tissue>
    </source>
</reference>
<dbReference type="Proteomes" id="UP000236291">
    <property type="component" value="Unassembled WGS sequence"/>
</dbReference>
<dbReference type="AlphaFoldDB" id="A0A2K3LEG9"/>
<organism evidence="1 2">
    <name type="scientific">Trifolium pratense</name>
    <name type="common">Red clover</name>
    <dbReference type="NCBI Taxonomy" id="57577"/>
    <lineage>
        <taxon>Eukaryota</taxon>
        <taxon>Viridiplantae</taxon>
        <taxon>Streptophyta</taxon>
        <taxon>Embryophyta</taxon>
        <taxon>Tracheophyta</taxon>
        <taxon>Spermatophyta</taxon>
        <taxon>Magnoliopsida</taxon>
        <taxon>eudicotyledons</taxon>
        <taxon>Gunneridae</taxon>
        <taxon>Pentapetalae</taxon>
        <taxon>rosids</taxon>
        <taxon>fabids</taxon>
        <taxon>Fabales</taxon>
        <taxon>Fabaceae</taxon>
        <taxon>Papilionoideae</taxon>
        <taxon>50 kb inversion clade</taxon>
        <taxon>NPAAA clade</taxon>
        <taxon>Hologalegina</taxon>
        <taxon>IRL clade</taxon>
        <taxon>Trifolieae</taxon>
        <taxon>Trifolium</taxon>
    </lineage>
</organism>
<gene>
    <name evidence="1" type="ORF">L195_g032897</name>
</gene>
<feature type="non-terminal residue" evidence="1">
    <location>
        <position position="1"/>
    </location>
</feature>